<proteinExistence type="predicted"/>
<feature type="transmembrane region" description="Helical" evidence="1">
    <location>
        <begin position="68"/>
        <end position="87"/>
    </location>
</feature>
<reference evidence="2 3" key="1">
    <citation type="journal article" date="2021" name="Nat. Plants">
        <title>The Taxus genome provides insights into paclitaxel biosynthesis.</title>
        <authorList>
            <person name="Xiong X."/>
            <person name="Gou J."/>
            <person name="Liao Q."/>
            <person name="Li Y."/>
            <person name="Zhou Q."/>
            <person name="Bi G."/>
            <person name="Li C."/>
            <person name="Du R."/>
            <person name="Wang X."/>
            <person name="Sun T."/>
            <person name="Guo L."/>
            <person name="Liang H."/>
            <person name="Lu P."/>
            <person name="Wu Y."/>
            <person name="Zhang Z."/>
            <person name="Ro D.K."/>
            <person name="Shang Y."/>
            <person name="Huang S."/>
            <person name="Yan J."/>
        </authorList>
    </citation>
    <scope>NUCLEOTIDE SEQUENCE [LARGE SCALE GENOMIC DNA]</scope>
    <source>
        <strain evidence="2">Ta-2019</strain>
    </source>
</reference>
<evidence type="ECO:0000313" key="3">
    <source>
        <dbReference type="Proteomes" id="UP000824469"/>
    </source>
</evidence>
<comment type="caution">
    <text evidence="2">The sequence shown here is derived from an EMBL/GenBank/DDBJ whole genome shotgun (WGS) entry which is preliminary data.</text>
</comment>
<sequence>MATGICTTGILFGLGIMGIMKLVYRLIPTPVIIGMKISQGLAFAFTTVKYIRNEQDFVKKKVEDVRPWLGLDGLLLAIVCLGFILLVNGSGGDDDDSSQRTKVTPLVLVPTDGSEDPQGEYESLKTRIAKALEMGQVPPKLISSVDGFVQRSSNIANHSSIVLSSLFKDLH</sequence>
<keyword evidence="3" id="KW-1185">Reference proteome</keyword>
<organism evidence="2 3">
    <name type="scientific">Taxus chinensis</name>
    <name type="common">Chinese yew</name>
    <name type="synonym">Taxus wallichiana var. chinensis</name>
    <dbReference type="NCBI Taxonomy" id="29808"/>
    <lineage>
        <taxon>Eukaryota</taxon>
        <taxon>Viridiplantae</taxon>
        <taxon>Streptophyta</taxon>
        <taxon>Embryophyta</taxon>
        <taxon>Tracheophyta</taxon>
        <taxon>Spermatophyta</taxon>
        <taxon>Pinopsida</taxon>
        <taxon>Pinidae</taxon>
        <taxon>Conifers II</taxon>
        <taxon>Cupressales</taxon>
        <taxon>Taxaceae</taxon>
        <taxon>Taxus</taxon>
    </lineage>
</organism>
<dbReference type="PANTHER" id="PTHR31970:SF0">
    <property type="entry name" value="MOLYBDATE TRANSPORTER 1"/>
    <property type="match status" value="1"/>
</dbReference>
<dbReference type="AlphaFoldDB" id="A0AA38GTK5"/>
<evidence type="ECO:0000313" key="2">
    <source>
        <dbReference type="EMBL" id="KAH9328448.1"/>
    </source>
</evidence>
<dbReference type="PANTHER" id="PTHR31970">
    <property type="match status" value="1"/>
</dbReference>
<keyword evidence="1" id="KW-0472">Membrane</keyword>
<dbReference type="EMBL" id="JAHRHJ020000001">
    <property type="protein sequence ID" value="KAH9328448.1"/>
    <property type="molecule type" value="Genomic_DNA"/>
</dbReference>
<keyword evidence="1" id="KW-1133">Transmembrane helix</keyword>
<dbReference type="GO" id="GO:0015098">
    <property type="term" value="F:molybdate ion transmembrane transporter activity"/>
    <property type="evidence" value="ECO:0007669"/>
    <property type="project" value="InterPro"/>
</dbReference>
<protein>
    <submittedName>
        <fullName evidence="2">Uncharacterized protein</fullName>
    </submittedName>
</protein>
<dbReference type="InterPro" id="IPR031563">
    <property type="entry name" value="MOT1/MOT2"/>
</dbReference>
<evidence type="ECO:0000256" key="1">
    <source>
        <dbReference type="SAM" id="Phobius"/>
    </source>
</evidence>
<name>A0AA38GTK5_TAXCH</name>
<feature type="transmembrane region" description="Helical" evidence="1">
    <location>
        <begin position="5"/>
        <end position="24"/>
    </location>
</feature>
<gene>
    <name evidence="2" type="ORF">KI387_000556</name>
</gene>
<keyword evidence="1" id="KW-0812">Transmembrane</keyword>
<dbReference type="Proteomes" id="UP000824469">
    <property type="component" value="Unassembled WGS sequence"/>
</dbReference>
<accession>A0AA38GTK5</accession>